<feature type="region of interest" description="Disordered" evidence="1">
    <location>
        <begin position="31"/>
        <end position="77"/>
    </location>
</feature>
<dbReference type="InterPro" id="IPR037997">
    <property type="entry name" value="Dgk1-like"/>
</dbReference>
<dbReference type="GO" id="GO:2001210">
    <property type="term" value="P:regulation of isopentenyl diphosphate biosynthetic process, mevalonate pathway"/>
    <property type="evidence" value="ECO:0007669"/>
    <property type="project" value="EnsemblFungi"/>
</dbReference>
<feature type="compositionally biased region" description="Basic and acidic residues" evidence="1">
    <location>
        <begin position="102"/>
        <end position="113"/>
    </location>
</feature>
<keyword evidence="2" id="KW-0812">Transmembrane</keyword>
<dbReference type="VEuPathDB" id="FungiDB:LELG_01240"/>
<dbReference type="GO" id="GO:0005789">
    <property type="term" value="C:endoplasmic reticulum membrane"/>
    <property type="evidence" value="ECO:0007669"/>
    <property type="project" value="EnsemblFungi"/>
</dbReference>
<feature type="transmembrane region" description="Helical" evidence="2">
    <location>
        <begin position="326"/>
        <end position="348"/>
    </location>
</feature>
<dbReference type="PANTHER" id="PTHR31303:SF1">
    <property type="entry name" value="CTP-DEPENDENT DIACYLGLYCEROL KINASE 1"/>
    <property type="match status" value="1"/>
</dbReference>
<dbReference type="STRING" id="379508.A5DV54"/>
<evidence type="ECO:0000313" key="3">
    <source>
        <dbReference type="EMBL" id="EDK43062.1"/>
    </source>
</evidence>
<dbReference type="HOGENOM" id="CLU_031477_0_0_1"/>
<organism evidence="3 4">
    <name type="scientific">Lodderomyces elongisporus (strain ATCC 11503 / CBS 2605 / JCM 1781 / NBRC 1676 / NRRL YB-4239)</name>
    <name type="common">Yeast</name>
    <name type="synonym">Saccharomyces elongisporus</name>
    <dbReference type="NCBI Taxonomy" id="379508"/>
    <lineage>
        <taxon>Eukaryota</taxon>
        <taxon>Fungi</taxon>
        <taxon>Dikarya</taxon>
        <taxon>Ascomycota</taxon>
        <taxon>Saccharomycotina</taxon>
        <taxon>Pichiomycetes</taxon>
        <taxon>Debaryomycetaceae</taxon>
        <taxon>Candida/Lodderomyces clade</taxon>
        <taxon>Lodderomyces</taxon>
    </lineage>
</organism>
<evidence type="ECO:0000256" key="1">
    <source>
        <dbReference type="SAM" id="MobiDB-lite"/>
    </source>
</evidence>
<dbReference type="GO" id="GO:0141035">
    <property type="term" value="F:CTP-dependent diacylglycerol kinase activity"/>
    <property type="evidence" value="ECO:0007669"/>
    <property type="project" value="EnsemblFungi"/>
</dbReference>
<dbReference type="FunCoup" id="A5DV54">
    <property type="interactions" value="47"/>
</dbReference>
<protein>
    <recommendedName>
        <fullName evidence="5">CTP-dependent diacylglycerol kinase 1</fullName>
    </recommendedName>
</protein>
<keyword evidence="2" id="KW-1133">Transmembrane helix</keyword>
<dbReference type="Pfam" id="PF01148">
    <property type="entry name" value="CTP_transf_1"/>
    <property type="match status" value="1"/>
</dbReference>
<dbReference type="GeneID" id="5234701"/>
<feature type="transmembrane region" description="Helical" evidence="2">
    <location>
        <begin position="354"/>
        <end position="371"/>
    </location>
</feature>
<evidence type="ECO:0000313" key="4">
    <source>
        <dbReference type="Proteomes" id="UP000001996"/>
    </source>
</evidence>
<dbReference type="GO" id="GO:0004143">
    <property type="term" value="F:ATP-dependent diacylglycerol kinase activity"/>
    <property type="evidence" value="ECO:0007669"/>
    <property type="project" value="InterPro"/>
</dbReference>
<sequence length="373" mass="41933">MSIANESIDMTGQEAEFRKEIAFTMLDFDKNNSSYIEEEDKTYIYNTTREEESSSDNEDDEIDADEEDVVAVLDSSKSYDDADLEEDLITPKSTIGLSINKRKGEEERGGEEEAGKEEEEETGIEKTGNNTASKTVALEKKSTSQSAFRKFLIKHEIPRKAFHSSIGVLTLWLYTQSYTSQQIYIPLITAFVLVFINDYVRLHNPEINEFVCSKMWFVIRESEKNSYNGVLYYLAGAFLVLYFCPKDIAVVSILLLSWADTAASTVGRQWGKYTPKIVDGKSVAGSLASFATGIAVSYLFYGYFVPQYSWVNKAGDIYWSRELSQLSMPLFSVIVGVIASISEFVNPWGLDDNFTIPVLSGAGIYLLAYLTHI</sequence>
<dbReference type="OrthoDB" id="5673at2759"/>
<evidence type="ECO:0008006" key="5">
    <source>
        <dbReference type="Google" id="ProtNLM"/>
    </source>
</evidence>
<dbReference type="eggNOG" id="KOG4453">
    <property type="taxonomic scope" value="Eukaryota"/>
</dbReference>
<dbReference type="AlphaFoldDB" id="A5DV54"/>
<feature type="transmembrane region" description="Helical" evidence="2">
    <location>
        <begin position="230"/>
        <end position="258"/>
    </location>
</feature>
<feature type="compositionally biased region" description="Acidic residues" evidence="1">
    <location>
        <begin position="53"/>
        <end position="69"/>
    </location>
</feature>
<dbReference type="PANTHER" id="PTHR31303">
    <property type="entry name" value="CTP-DEPENDENT DIACYLGLYCEROL KINASE 1"/>
    <property type="match status" value="1"/>
</dbReference>
<keyword evidence="2" id="KW-0472">Membrane</keyword>
<reference evidence="3 4" key="1">
    <citation type="journal article" date="2009" name="Nature">
        <title>Evolution of pathogenicity and sexual reproduction in eight Candida genomes.</title>
        <authorList>
            <person name="Butler G."/>
            <person name="Rasmussen M.D."/>
            <person name="Lin M.F."/>
            <person name="Santos M.A."/>
            <person name="Sakthikumar S."/>
            <person name="Munro C.A."/>
            <person name="Rheinbay E."/>
            <person name="Grabherr M."/>
            <person name="Forche A."/>
            <person name="Reedy J.L."/>
            <person name="Agrafioti I."/>
            <person name="Arnaud M.B."/>
            <person name="Bates S."/>
            <person name="Brown A.J."/>
            <person name="Brunke S."/>
            <person name="Costanzo M.C."/>
            <person name="Fitzpatrick D.A."/>
            <person name="de Groot P.W."/>
            <person name="Harris D."/>
            <person name="Hoyer L.L."/>
            <person name="Hube B."/>
            <person name="Klis F.M."/>
            <person name="Kodira C."/>
            <person name="Lennard N."/>
            <person name="Logue M.E."/>
            <person name="Martin R."/>
            <person name="Neiman A.M."/>
            <person name="Nikolaou E."/>
            <person name="Quail M.A."/>
            <person name="Quinn J."/>
            <person name="Santos M.C."/>
            <person name="Schmitzberger F.F."/>
            <person name="Sherlock G."/>
            <person name="Shah P."/>
            <person name="Silverstein K.A."/>
            <person name="Skrzypek M.S."/>
            <person name="Soll D."/>
            <person name="Staggs R."/>
            <person name="Stansfield I."/>
            <person name="Stumpf M.P."/>
            <person name="Sudbery P.E."/>
            <person name="Srikantha T."/>
            <person name="Zeng Q."/>
            <person name="Berman J."/>
            <person name="Berriman M."/>
            <person name="Heitman J."/>
            <person name="Gow N.A."/>
            <person name="Lorenz M.C."/>
            <person name="Birren B.W."/>
            <person name="Kellis M."/>
            <person name="Cuomo C.A."/>
        </authorList>
    </citation>
    <scope>NUCLEOTIDE SEQUENCE [LARGE SCALE GENOMIC DNA]</scope>
    <source>
        <strain evidence="4">ATCC 11503 / BCRC 21390 / CBS 2605 / JCM 1781 / NBRC 1676 / NRRL YB-4239</strain>
    </source>
</reference>
<dbReference type="KEGG" id="lel:PVL30_001209"/>
<feature type="transmembrane region" description="Helical" evidence="2">
    <location>
        <begin position="283"/>
        <end position="305"/>
    </location>
</feature>
<feature type="region of interest" description="Disordered" evidence="1">
    <location>
        <begin position="99"/>
        <end position="138"/>
    </location>
</feature>
<evidence type="ECO:0000256" key="2">
    <source>
        <dbReference type="SAM" id="Phobius"/>
    </source>
</evidence>
<accession>A5DV54</accession>
<dbReference type="EMBL" id="CH981524">
    <property type="protein sequence ID" value="EDK43062.1"/>
    <property type="molecule type" value="Genomic_DNA"/>
</dbReference>
<dbReference type="Proteomes" id="UP000001996">
    <property type="component" value="Unassembled WGS sequence"/>
</dbReference>
<keyword evidence="4" id="KW-1185">Reference proteome</keyword>
<dbReference type="GO" id="GO:0006654">
    <property type="term" value="P:phosphatidic acid biosynthetic process"/>
    <property type="evidence" value="ECO:0007669"/>
    <property type="project" value="EnsemblFungi"/>
</dbReference>
<dbReference type="InParanoid" id="A5DV54"/>
<proteinExistence type="predicted"/>
<gene>
    <name evidence="3" type="ORF">LELG_01240</name>
</gene>
<name>A5DV54_LODEL</name>